<reference evidence="3" key="1">
    <citation type="journal article" date="2016" name="Genome Announc.">
        <title>Draft Genome Sequences of Five Rapidly Growing Mycobacterium Species, M. thermoresistibile, M. fortuitum subsp. acetamidolyticum, M. canariasense, M. brisbanense, and M. novocastrense.</title>
        <authorList>
            <person name="Katahira K."/>
            <person name="Ogura Y."/>
            <person name="Gotoh Y."/>
            <person name="Hayashi T."/>
        </authorList>
    </citation>
    <scope>NUCLEOTIDE SEQUENCE [LARGE SCALE GENOMIC DNA]</scope>
    <source>
        <strain evidence="3">JCM15654</strain>
    </source>
</reference>
<dbReference type="STRING" id="146020.RMCB_5754"/>
<dbReference type="OrthoDB" id="3218431at2"/>
<keyword evidence="1" id="KW-0812">Transmembrane</keyword>
<proteinExistence type="predicted"/>
<feature type="transmembrane region" description="Helical" evidence="1">
    <location>
        <begin position="104"/>
        <end position="122"/>
    </location>
</feature>
<dbReference type="RefSeq" id="WP_051243909.1">
    <property type="nucleotide sequence ID" value="NZ_BCSX01000051.1"/>
</dbReference>
<comment type="caution">
    <text evidence="2">The sequence shown here is derived from an EMBL/GenBank/DDBJ whole genome shotgun (WGS) entry which is preliminary data.</text>
</comment>
<sequence length="139" mass="14285">MSSDNAVAKVAVNLGIAAALLASAASHAYLYLHGYQHIPAIGPGFLVLSSVFAALAVLIAVGGPAWLRLAALVGAVGAIGAFGLSRSTGLFGFVEYGLQPAPHALISLISEVIVVVLAGWSLRDLVEIPADNPFRQKVR</sequence>
<dbReference type="Proteomes" id="UP000069620">
    <property type="component" value="Unassembled WGS sequence"/>
</dbReference>
<protein>
    <recommendedName>
        <fullName evidence="4">DUF4345 domain-containing protein</fullName>
    </recommendedName>
</protein>
<evidence type="ECO:0008006" key="4">
    <source>
        <dbReference type="Google" id="ProtNLM"/>
    </source>
</evidence>
<evidence type="ECO:0000313" key="3">
    <source>
        <dbReference type="Proteomes" id="UP000069620"/>
    </source>
</evidence>
<keyword evidence="1" id="KW-0472">Membrane</keyword>
<feature type="transmembrane region" description="Helical" evidence="1">
    <location>
        <begin position="38"/>
        <end position="59"/>
    </location>
</feature>
<keyword evidence="3" id="KW-1185">Reference proteome</keyword>
<reference evidence="3" key="2">
    <citation type="submission" date="2016-02" db="EMBL/GenBank/DDBJ databases">
        <title>Draft genome sequence of five rapidly growing Mycobacterium species.</title>
        <authorList>
            <person name="Katahira K."/>
            <person name="Gotou Y."/>
            <person name="Iida K."/>
            <person name="Ogura Y."/>
            <person name="Hayashi T."/>
        </authorList>
    </citation>
    <scope>NUCLEOTIDE SEQUENCE [LARGE SCALE GENOMIC DNA]</scope>
    <source>
        <strain evidence="3">JCM15654</strain>
    </source>
</reference>
<keyword evidence="1" id="KW-1133">Transmembrane helix</keyword>
<organism evidence="2 3">
    <name type="scientific">Mycolicibacterium brisbanense</name>
    <dbReference type="NCBI Taxonomy" id="146020"/>
    <lineage>
        <taxon>Bacteria</taxon>
        <taxon>Bacillati</taxon>
        <taxon>Actinomycetota</taxon>
        <taxon>Actinomycetes</taxon>
        <taxon>Mycobacteriales</taxon>
        <taxon>Mycobacteriaceae</taxon>
        <taxon>Mycolicibacterium</taxon>
    </lineage>
</organism>
<feature type="transmembrane region" description="Helical" evidence="1">
    <location>
        <begin position="66"/>
        <end position="84"/>
    </location>
</feature>
<feature type="transmembrane region" description="Helical" evidence="1">
    <location>
        <begin position="12"/>
        <end position="32"/>
    </location>
</feature>
<dbReference type="AlphaFoldDB" id="A0A100W4W0"/>
<evidence type="ECO:0000256" key="1">
    <source>
        <dbReference type="SAM" id="Phobius"/>
    </source>
</evidence>
<accession>A0A100W4W0</accession>
<dbReference type="EMBL" id="BCSX01000051">
    <property type="protein sequence ID" value="GAS91658.1"/>
    <property type="molecule type" value="Genomic_DNA"/>
</dbReference>
<gene>
    <name evidence="2" type="ORF">RMCB_5754</name>
</gene>
<evidence type="ECO:0000313" key="2">
    <source>
        <dbReference type="EMBL" id="GAS91658.1"/>
    </source>
</evidence>
<name>A0A100W4W0_9MYCO</name>